<feature type="domain" description="Methyltransferase" evidence="1">
    <location>
        <begin position="43"/>
        <end position="139"/>
    </location>
</feature>
<keyword evidence="2" id="KW-0489">Methyltransferase</keyword>
<organism evidence="2 3">
    <name type="scientific">Promicromonospora alba</name>
    <dbReference type="NCBI Taxonomy" id="1616110"/>
    <lineage>
        <taxon>Bacteria</taxon>
        <taxon>Bacillati</taxon>
        <taxon>Actinomycetota</taxon>
        <taxon>Actinomycetes</taxon>
        <taxon>Micrococcales</taxon>
        <taxon>Promicromonosporaceae</taxon>
        <taxon>Promicromonospora</taxon>
    </lineage>
</organism>
<dbReference type="CDD" id="cd02440">
    <property type="entry name" value="AdoMet_MTases"/>
    <property type="match status" value="1"/>
</dbReference>
<dbReference type="GO" id="GO:0008168">
    <property type="term" value="F:methyltransferase activity"/>
    <property type="evidence" value="ECO:0007669"/>
    <property type="project" value="UniProtKB-KW"/>
</dbReference>
<proteinExistence type="predicted"/>
<evidence type="ECO:0000313" key="2">
    <source>
        <dbReference type="EMBL" id="MFC4627445.1"/>
    </source>
</evidence>
<protein>
    <submittedName>
        <fullName evidence="2">Class I SAM-dependent methyltransferase</fullName>
        <ecNumber evidence="2">2.1.1.-</ecNumber>
    </submittedName>
</protein>
<gene>
    <name evidence="2" type="ORF">ACFO6V_04310</name>
</gene>
<dbReference type="InterPro" id="IPR029063">
    <property type="entry name" value="SAM-dependent_MTases_sf"/>
</dbReference>
<dbReference type="SUPFAM" id="SSF53335">
    <property type="entry name" value="S-adenosyl-L-methionine-dependent methyltransferases"/>
    <property type="match status" value="1"/>
</dbReference>
<reference evidence="3" key="1">
    <citation type="journal article" date="2019" name="Int. J. Syst. Evol. Microbiol.">
        <title>The Global Catalogue of Microorganisms (GCM) 10K type strain sequencing project: providing services to taxonomists for standard genome sequencing and annotation.</title>
        <authorList>
            <consortium name="The Broad Institute Genomics Platform"/>
            <consortium name="The Broad Institute Genome Sequencing Center for Infectious Disease"/>
            <person name="Wu L."/>
            <person name="Ma J."/>
        </authorList>
    </citation>
    <scope>NUCLEOTIDE SEQUENCE [LARGE SCALE GENOMIC DNA]</scope>
    <source>
        <strain evidence="3">CCUG 42722</strain>
    </source>
</reference>
<dbReference type="Pfam" id="PF13649">
    <property type="entry name" value="Methyltransf_25"/>
    <property type="match status" value="1"/>
</dbReference>
<keyword evidence="3" id="KW-1185">Reference proteome</keyword>
<dbReference type="EC" id="2.1.1.-" evidence="2"/>
<dbReference type="PANTHER" id="PTHR43591:SF99">
    <property type="entry name" value="OS06G0646000 PROTEIN"/>
    <property type="match status" value="1"/>
</dbReference>
<sequence length="191" mass="20140">MYDMFVHPRGTAGHAAARLMARTGTGLANDAIKLLDLDPHANVLEIGFGPGVALQRLLEAVPDGHVAGVDPSAVMHQHARERNTAAVKEGRLELHRSTAADLPVSVGTMDAVLAIDNLHFWPSIPAGLSEIRRVLRPGGIFVCAFSPPSGGPPPHLAALLASQGYETTTAGIKTRQGRLFQVRVPRASTAA</sequence>
<evidence type="ECO:0000313" key="3">
    <source>
        <dbReference type="Proteomes" id="UP001596011"/>
    </source>
</evidence>
<dbReference type="Gene3D" id="3.40.50.150">
    <property type="entry name" value="Vaccinia Virus protein VP39"/>
    <property type="match status" value="1"/>
</dbReference>
<dbReference type="Proteomes" id="UP001596011">
    <property type="component" value="Unassembled WGS sequence"/>
</dbReference>
<name>A0ABV9HDZ5_9MICO</name>
<comment type="caution">
    <text evidence="2">The sequence shown here is derived from an EMBL/GenBank/DDBJ whole genome shotgun (WGS) entry which is preliminary data.</text>
</comment>
<evidence type="ECO:0000259" key="1">
    <source>
        <dbReference type="Pfam" id="PF13649"/>
    </source>
</evidence>
<dbReference type="InterPro" id="IPR041698">
    <property type="entry name" value="Methyltransf_25"/>
</dbReference>
<accession>A0ABV9HDZ5</accession>
<keyword evidence="2" id="KW-0808">Transferase</keyword>
<dbReference type="GO" id="GO:0032259">
    <property type="term" value="P:methylation"/>
    <property type="evidence" value="ECO:0007669"/>
    <property type="project" value="UniProtKB-KW"/>
</dbReference>
<dbReference type="PANTHER" id="PTHR43591">
    <property type="entry name" value="METHYLTRANSFERASE"/>
    <property type="match status" value="1"/>
</dbReference>
<dbReference type="EMBL" id="JBHSFI010000002">
    <property type="protein sequence ID" value="MFC4627445.1"/>
    <property type="molecule type" value="Genomic_DNA"/>
</dbReference>